<sequence>MILLKEAGIAAHRLASWAPGLMGGGNNGDCPSMPSISGNGRSSQVDTYAHRSRA</sequence>
<feature type="compositionally biased region" description="Polar residues" evidence="1">
    <location>
        <begin position="34"/>
        <end position="46"/>
    </location>
</feature>
<evidence type="ECO:0000256" key="1">
    <source>
        <dbReference type="SAM" id="MobiDB-lite"/>
    </source>
</evidence>
<dbReference type="Proteomes" id="UP000007953">
    <property type="component" value="Chromosome"/>
</dbReference>
<dbReference type="KEGG" id="rsn:RSPO_c01603"/>
<evidence type="ECO:0000313" key="2">
    <source>
        <dbReference type="EMBL" id="AEG68903.1"/>
    </source>
</evidence>
<dbReference type="EMBL" id="CP002819">
    <property type="protein sequence ID" value="AEG68903.1"/>
    <property type="molecule type" value="Genomic_DNA"/>
</dbReference>
<reference evidence="2 3" key="1">
    <citation type="journal article" date="2011" name="J. Bacteriol.">
        <title>Complete genome sequence of the plant pathogen Ralstonia solanacearum strain Po82.</title>
        <authorList>
            <person name="Xu J."/>
            <person name="Zheng H.J."/>
            <person name="Liu L."/>
            <person name="Pan Z.C."/>
            <person name="Prior P."/>
            <person name="Tang B."/>
            <person name="Xu J.S."/>
            <person name="Zhang H."/>
            <person name="Tian Q."/>
            <person name="Zhang L.Q."/>
            <person name="Feng J."/>
        </authorList>
    </citation>
    <scope>NUCLEOTIDE SEQUENCE [LARGE SCALE GENOMIC DNA]</scope>
    <source>
        <strain evidence="2 3">Po82</strain>
    </source>
</reference>
<name>F6G199_RALS8</name>
<dbReference type="HOGENOM" id="CLU_3047212_0_0_4"/>
<dbReference type="AlphaFoldDB" id="F6G199"/>
<organism evidence="2 3">
    <name type="scientific">Ralstonia solanacearum (strain Po82)</name>
    <dbReference type="NCBI Taxonomy" id="1031711"/>
    <lineage>
        <taxon>Bacteria</taxon>
        <taxon>Pseudomonadati</taxon>
        <taxon>Pseudomonadota</taxon>
        <taxon>Betaproteobacteria</taxon>
        <taxon>Burkholderiales</taxon>
        <taxon>Burkholderiaceae</taxon>
        <taxon>Ralstonia</taxon>
        <taxon>Ralstonia solanacearum species complex</taxon>
    </lineage>
</organism>
<evidence type="ECO:0000313" key="3">
    <source>
        <dbReference type="Proteomes" id="UP000007953"/>
    </source>
</evidence>
<protein>
    <submittedName>
        <fullName evidence="2">Uncharacterized protein</fullName>
    </submittedName>
</protein>
<proteinExistence type="predicted"/>
<feature type="region of interest" description="Disordered" evidence="1">
    <location>
        <begin position="26"/>
        <end position="54"/>
    </location>
</feature>
<accession>F6G199</accession>
<gene>
    <name evidence="2" type="ordered locus">RSPO_c01603</name>
</gene>